<name>A0ABW2DKN0_9BACT</name>
<organism evidence="1 2">
    <name type="scientific">Rufibacter roseus</name>
    <dbReference type="NCBI Taxonomy" id="1567108"/>
    <lineage>
        <taxon>Bacteria</taxon>
        <taxon>Pseudomonadati</taxon>
        <taxon>Bacteroidota</taxon>
        <taxon>Cytophagia</taxon>
        <taxon>Cytophagales</taxon>
        <taxon>Hymenobacteraceae</taxon>
        <taxon>Rufibacter</taxon>
    </lineage>
</organism>
<dbReference type="RefSeq" id="WP_161486705.1">
    <property type="nucleotide sequence ID" value="NZ_LRML01000004.1"/>
</dbReference>
<keyword evidence="2" id="KW-1185">Reference proteome</keyword>
<gene>
    <name evidence="1" type="ORF">ACFQHR_08135</name>
</gene>
<reference evidence="2" key="1">
    <citation type="journal article" date="2019" name="Int. J. Syst. Evol. Microbiol.">
        <title>The Global Catalogue of Microorganisms (GCM) 10K type strain sequencing project: providing services to taxonomists for standard genome sequencing and annotation.</title>
        <authorList>
            <consortium name="The Broad Institute Genomics Platform"/>
            <consortium name="The Broad Institute Genome Sequencing Center for Infectious Disease"/>
            <person name="Wu L."/>
            <person name="Ma J."/>
        </authorList>
    </citation>
    <scope>NUCLEOTIDE SEQUENCE [LARGE SCALE GENOMIC DNA]</scope>
    <source>
        <strain evidence="2">CGMCC 4.7393</strain>
    </source>
</reference>
<proteinExistence type="predicted"/>
<evidence type="ECO:0000313" key="1">
    <source>
        <dbReference type="EMBL" id="MFC6997590.1"/>
    </source>
</evidence>
<dbReference type="EMBL" id="JBHSYQ010000003">
    <property type="protein sequence ID" value="MFC6997590.1"/>
    <property type="molecule type" value="Genomic_DNA"/>
</dbReference>
<dbReference type="Proteomes" id="UP001596405">
    <property type="component" value="Unassembled WGS sequence"/>
</dbReference>
<protein>
    <submittedName>
        <fullName evidence="1">Uncharacterized protein</fullName>
    </submittedName>
</protein>
<accession>A0ABW2DKN0</accession>
<comment type="caution">
    <text evidence="1">The sequence shown here is derived from an EMBL/GenBank/DDBJ whole genome shotgun (WGS) entry which is preliminary data.</text>
</comment>
<sequence length="161" mass="18093">MGQIIYAPIIDTMQLPIMLTQHLVLHSIQENGHWVPDSASYSLFISSDSLPEANVFSSLSFQDFQDSLWIDFKVSPAFYDSARITFVDAPDSVSTAQSIHLPFSSEVLSYQNLRSKSSEPSPATAGHITVTKPSDSTLLFRINTNVYKMEQKVYLRQETNK</sequence>
<evidence type="ECO:0000313" key="2">
    <source>
        <dbReference type="Proteomes" id="UP001596405"/>
    </source>
</evidence>